<dbReference type="PANTHER" id="PTHR44591:SF3">
    <property type="entry name" value="RESPONSE REGULATORY DOMAIN-CONTAINING PROTEIN"/>
    <property type="match status" value="1"/>
</dbReference>
<evidence type="ECO:0000313" key="5">
    <source>
        <dbReference type="Proteomes" id="UP000649604"/>
    </source>
</evidence>
<dbReference type="GO" id="GO:0000160">
    <property type="term" value="P:phosphorelay signal transduction system"/>
    <property type="evidence" value="ECO:0007669"/>
    <property type="project" value="InterPro"/>
</dbReference>
<dbReference type="InterPro" id="IPR001789">
    <property type="entry name" value="Sig_transdc_resp-reg_receiver"/>
</dbReference>
<dbReference type="Proteomes" id="UP000649604">
    <property type="component" value="Unassembled WGS sequence"/>
</dbReference>
<evidence type="ECO:0000259" key="3">
    <source>
        <dbReference type="PROSITE" id="PS50110"/>
    </source>
</evidence>
<feature type="domain" description="Response regulatory" evidence="3">
    <location>
        <begin position="26"/>
        <end position="145"/>
    </location>
</feature>
<dbReference type="Gene3D" id="3.30.565.10">
    <property type="entry name" value="Histidine kinase-like ATPase, C-terminal domain"/>
    <property type="match status" value="1"/>
</dbReference>
<dbReference type="Pfam" id="PF00072">
    <property type="entry name" value="Response_reg"/>
    <property type="match status" value="1"/>
</dbReference>
<organism evidence="4 5">
    <name type="scientific">candidate division KSB3 bacterium</name>
    <dbReference type="NCBI Taxonomy" id="2044937"/>
    <lineage>
        <taxon>Bacteria</taxon>
        <taxon>candidate division KSB3</taxon>
    </lineage>
</organism>
<dbReference type="InterPro" id="IPR050595">
    <property type="entry name" value="Bact_response_regulator"/>
</dbReference>
<keyword evidence="1 2" id="KW-0597">Phosphoprotein</keyword>
<evidence type="ECO:0000313" key="4">
    <source>
        <dbReference type="EMBL" id="MBD3324541.1"/>
    </source>
</evidence>
<dbReference type="SUPFAM" id="SSF52172">
    <property type="entry name" value="CheY-like"/>
    <property type="match status" value="1"/>
</dbReference>
<proteinExistence type="predicted"/>
<dbReference type="PANTHER" id="PTHR44591">
    <property type="entry name" value="STRESS RESPONSE REGULATOR PROTEIN 1"/>
    <property type="match status" value="1"/>
</dbReference>
<dbReference type="Gene3D" id="3.40.50.2300">
    <property type="match status" value="1"/>
</dbReference>
<dbReference type="InterPro" id="IPR003594">
    <property type="entry name" value="HATPase_dom"/>
</dbReference>
<dbReference type="InterPro" id="IPR036890">
    <property type="entry name" value="HATPase_C_sf"/>
</dbReference>
<evidence type="ECO:0000256" key="2">
    <source>
        <dbReference type="PROSITE-ProRule" id="PRU00169"/>
    </source>
</evidence>
<sequence length="304" mass="34191">MDDSWGQSRDAPHVIKVHEIFMKNVRVLVVEDSRTMQTFLQNLLRQEDYDVAVAKDGETGIALFQQGIVDGKPFDIVMTDVVMPGLSGLDLLKKVKTLNHDTVVVVLTSDATVETAIEALNLGANNFLHKPPNTEEILNVLWRATKQREIFFENEELNPFTERTIHIDIPSHLKFIKGISHNIIADAKLMGYDEQELRDKIPVTIDEAVTNAIKHGNKFQEDKRVEINVSINTERIKIVVADEGDGFDVSQVPDPTDPKNFLKPSGRGILFMTIGMDEIQYNEKGNILTLITYKVPPDQEATTS</sequence>
<reference evidence="4" key="1">
    <citation type="submission" date="2019-11" db="EMBL/GenBank/DDBJ databases">
        <title>Microbial mats filling the niche in hypersaline microbial mats.</title>
        <authorList>
            <person name="Wong H.L."/>
            <person name="Macleod F.I."/>
            <person name="White R.A. III"/>
            <person name="Burns B.P."/>
        </authorList>
    </citation>
    <scope>NUCLEOTIDE SEQUENCE</scope>
    <source>
        <strain evidence="4">Rbin_158</strain>
    </source>
</reference>
<dbReference type="CDD" id="cd00156">
    <property type="entry name" value="REC"/>
    <property type="match status" value="1"/>
</dbReference>
<dbReference type="Pfam" id="PF13581">
    <property type="entry name" value="HATPase_c_2"/>
    <property type="match status" value="1"/>
</dbReference>
<dbReference type="AlphaFoldDB" id="A0A9D5Q650"/>
<evidence type="ECO:0000256" key="1">
    <source>
        <dbReference type="ARBA" id="ARBA00022553"/>
    </source>
</evidence>
<name>A0A9D5Q650_9BACT</name>
<dbReference type="EMBL" id="WJJP01000254">
    <property type="protein sequence ID" value="MBD3324541.1"/>
    <property type="molecule type" value="Genomic_DNA"/>
</dbReference>
<dbReference type="PROSITE" id="PS50110">
    <property type="entry name" value="RESPONSE_REGULATORY"/>
    <property type="match status" value="1"/>
</dbReference>
<dbReference type="SUPFAM" id="SSF55874">
    <property type="entry name" value="ATPase domain of HSP90 chaperone/DNA topoisomerase II/histidine kinase"/>
    <property type="match status" value="1"/>
</dbReference>
<gene>
    <name evidence="4" type="ORF">GF339_08145</name>
</gene>
<comment type="caution">
    <text evidence="4">The sequence shown here is derived from an EMBL/GenBank/DDBJ whole genome shotgun (WGS) entry which is preliminary data.</text>
</comment>
<dbReference type="SMART" id="SM00448">
    <property type="entry name" value="REC"/>
    <property type="match status" value="1"/>
</dbReference>
<dbReference type="InterPro" id="IPR011006">
    <property type="entry name" value="CheY-like_superfamily"/>
</dbReference>
<dbReference type="CDD" id="cd16936">
    <property type="entry name" value="HATPase_RsbW-like"/>
    <property type="match status" value="1"/>
</dbReference>
<protein>
    <submittedName>
        <fullName evidence="4">Response regulator</fullName>
    </submittedName>
</protein>
<feature type="modified residue" description="4-aspartylphosphate" evidence="2">
    <location>
        <position position="80"/>
    </location>
</feature>
<accession>A0A9D5Q650</accession>